<evidence type="ECO:0000256" key="2">
    <source>
        <dbReference type="ARBA" id="ARBA00022679"/>
    </source>
</evidence>
<feature type="binding site" evidence="6 7">
    <location>
        <begin position="208"/>
        <end position="213"/>
    </location>
    <ligand>
        <name>ATP</name>
        <dbReference type="ChEBI" id="CHEBI:30616"/>
    </ligand>
</feature>
<dbReference type="NCBIfam" id="NF002194">
    <property type="entry name" value="PRK01059.1-4"/>
    <property type="match status" value="1"/>
</dbReference>
<dbReference type="InterPro" id="IPR023660">
    <property type="entry name" value="Arg_Kinase"/>
</dbReference>
<evidence type="ECO:0000256" key="5">
    <source>
        <dbReference type="ARBA" id="ARBA00022840"/>
    </source>
</evidence>
<evidence type="ECO:0000256" key="8">
    <source>
        <dbReference type="RuleBase" id="RU000505"/>
    </source>
</evidence>
<comment type="caution">
    <text evidence="10">The sequence shown here is derived from an EMBL/GenBank/DDBJ whole genome shotgun (WGS) entry which is preliminary data.</text>
</comment>
<keyword evidence="2 6" id="KW-0808">Transferase</keyword>
<evidence type="ECO:0000256" key="4">
    <source>
        <dbReference type="ARBA" id="ARBA00022777"/>
    </source>
</evidence>
<dbReference type="PROSITE" id="PS51510">
    <property type="entry name" value="PHOSPHAGEN_KINASE_C"/>
    <property type="match status" value="1"/>
</dbReference>
<evidence type="ECO:0000313" key="11">
    <source>
        <dbReference type="Proteomes" id="UP001597214"/>
    </source>
</evidence>
<comment type="catalytic activity">
    <reaction evidence="6">
        <text>L-arginyl-[protein] + ATP = N(omega)-phospho-L-arginyl-[protein] + ADP + H(+)</text>
        <dbReference type="Rhea" id="RHEA:43384"/>
        <dbReference type="Rhea" id="RHEA-COMP:10532"/>
        <dbReference type="Rhea" id="RHEA-COMP:10533"/>
        <dbReference type="ChEBI" id="CHEBI:15378"/>
        <dbReference type="ChEBI" id="CHEBI:29965"/>
        <dbReference type="ChEBI" id="CHEBI:30616"/>
        <dbReference type="ChEBI" id="CHEBI:83226"/>
        <dbReference type="ChEBI" id="CHEBI:456216"/>
        <dbReference type="EC" id="2.7.14.1"/>
    </reaction>
</comment>
<dbReference type="CDD" id="cd07930">
    <property type="entry name" value="bacterial_phosphagen_kinase"/>
    <property type="match status" value="1"/>
</dbReference>
<dbReference type="RefSeq" id="WP_377929468.1">
    <property type="nucleotide sequence ID" value="NZ_JBHUEM010000041.1"/>
</dbReference>
<evidence type="ECO:0000256" key="1">
    <source>
        <dbReference type="ARBA" id="ARBA00022533"/>
    </source>
</evidence>
<dbReference type="Pfam" id="PF00217">
    <property type="entry name" value="ATP-gua_Ptrans"/>
    <property type="match status" value="1"/>
</dbReference>
<dbReference type="InterPro" id="IPR000749">
    <property type="entry name" value="ATP-guanido_PTrfase"/>
</dbReference>
<sequence length="364" mass="41224">MSLERFIEQAISPWMSQEGPDSDIVLSSRIRLARNISVYQFPTVANNEECKEIIQLFEHRFESQSFDPVGNFELLKMSELQPIEKRVLVEKHLISPHLAEEANFGACLLSENEEVSIMINEEDHIRIQCLYPGFQLSEALHVANELDDWIEDSIDYAFDEKRGYLTSCPTNVGTGLRASVMMHLPALTLTQQMNRIIPAINQLGLVVRGIYGEGSEALGNIFQISNQMTLGKSEDDIVEDLKSVVHQLIVQERAARDTLLKTSSIQLEDRVYRSFGVLAHSRIIESKEAARCLSDVRLGIDLGFIKNVSRNILNELMILTQPGFLQKYAGGALRPNERDVRRATLIRERLILENSNSPDEKEAK</sequence>
<feature type="binding site" evidence="6 7">
    <location>
        <position position="92"/>
    </location>
    <ligand>
        <name>ATP</name>
        <dbReference type="ChEBI" id="CHEBI:30616"/>
    </ligand>
</feature>
<dbReference type="InterPro" id="IPR022414">
    <property type="entry name" value="ATP-guanido_PTrfase_cat"/>
</dbReference>
<feature type="short sequence motif" description="RDXXRA motif of the pArg binding pocket involved in allosteric regulation" evidence="6">
    <location>
        <begin position="338"/>
        <end position="343"/>
    </location>
</feature>
<keyword evidence="11" id="KW-1185">Reference proteome</keyword>
<proteinExistence type="inferred from homology"/>
<comment type="activity regulation">
    <text evidence="6">Appears to be allosterically activated by the binding of pArg-containing polypeptides to the pArg-binding pocket localized in the C-terminal domain of McsB.</text>
</comment>
<accession>A0ABW4LVU2</accession>
<feature type="domain" description="Phosphagen kinase C-terminal" evidence="9">
    <location>
        <begin position="24"/>
        <end position="255"/>
    </location>
</feature>
<keyword evidence="1 6" id="KW-0021">Allosteric enzyme</keyword>
<keyword evidence="3 6" id="KW-0547">Nucleotide-binding</keyword>
<dbReference type="PROSITE" id="PS00112">
    <property type="entry name" value="PHOSPHAGEN_KINASE"/>
    <property type="match status" value="1"/>
</dbReference>
<dbReference type="EMBL" id="JBHUEM010000041">
    <property type="protein sequence ID" value="MFD1738253.1"/>
    <property type="molecule type" value="Genomic_DNA"/>
</dbReference>
<organism evidence="10 11">
    <name type="scientific">Bacillus salitolerans</name>
    <dbReference type="NCBI Taxonomy" id="1437434"/>
    <lineage>
        <taxon>Bacteria</taxon>
        <taxon>Bacillati</taxon>
        <taxon>Bacillota</taxon>
        <taxon>Bacilli</taxon>
        <taxon>Bacillales</taxon>
        <taxon>Bacillaceae</taxon>
        <taxon>Bacillus</taxon>
    </lineage>
</organism>
<dbReference type="EC" id="2.7.14.1" evidence="6"/>
<feature type="binding site" evidence="6 7">
    <location>
        <position position="126"/>
    </location>
    <ligand>
        <name>ATP</name>
        <dbReference type="ChEBI" id="CHEBI:30616"/>
    </ligand>
</feature>
<dbReference type="PANTHER" id="PTHR11547">
    <property type="entry name" value="ARGININE OR CREATINE KINASE"/>
    <property type="match status" value="1"/>
</dbReference>
<name>A0ABW4LVU2_9BACI</name>
<keyword evidence="5 6" id="KW-0067">ATP-binding</keyword>
<protein>
    <recommendedName>
        <fullName evidence="6">Protein-arginine kinase</fullName>
        <ecNumber evidence="6">2.7.14.1</ecNumber>
    </recommendedName>
</protein>
<feature type="binding site" evidence="6 7">
    <location>
        <begin position="27"/>
        <end position="31"/>
    </location>
    <ligand>
        <name>ATP</name>
        <dbReference type="ChEBI" id="CHEBI:30616"/>
    </ligand>
</feature>
<dbReference type="Proteomes" id="UP001597214">
    <property type="component" value="Unassembled WGS sequence"/>
</dbReference>
<reference evidence="11" key="1">
    <citation type="journal article" date="2019" name="Int. J. Syst. Evol. Microbiol.">
        <title>The Global Catalogue of Microorganisms (GCM) 10K type strain sequencing project: providing services to taxonomists for standard genome sequencing and annotation.</title>
        <authorList>
            <consortium name="The Broad Institute Genomics Platform"/>
            <consortium name="The Broad Institute Genome Sequencing Center for Infectious Disease"/>
            <person name="Wu L."/>
            <person name="Ma J."/>
        </authorList>
    </citation>
    <scope>NUCLEOTIDE SEQUENCE [LARGE SCALE GENOMIC DNA]</scope>
    <source>
        <strain evidence="11">CCUG 49339</strain>
    </source>
</reference>
<feature type="binding site" evidence="6 7">
    <location>
        <begin position="177"/>
        <end position="181"/>
    </location>
    <ligand>
        <name>ATP</name>
        <dbReference type="ChEBI" id="CHEBI:30616"/>
    </ligand>
</feature>
<evidence type="ECO:0000256" key="3">
    <source>
        <dbReference type="ARBA" id="ARBA00022741"/>
    </source>
</evidence>
<gene>
    <name evidence="6" type="primary">mcsB</name>
    <name evidence="10" type="ORF">ACFSCX_17155</name>
</gene>
<evidence type="ECO:0000313" key="10">
    <source>
        <dbReference type="EMBL" id="MFD1738253.1"/>
    </source>
</evidence>
<comment type="similarity">
    <text evidence="6 7 8">Belongs to the ATP:guanido phosphotransferase family.</text>
</comment>
<evidence type="ECO:0000256" key="6">
    <source>
        <dbReference type="HAMAP-Rule" id="MF_00602"/>
    </source>
</evidence>
<dbReference type="Gene3D" id="3.30.590.10">
    <property type="entry name" value="Glutamine synthetase/guanido kinase, catalytic domain"/>
    <property type="match status" value="1"/>
</dbReference>
<evidence type="ECO:0000256" key="7">
    <source>
        <dbReference type="PROSITE-ProRule" id="PRU00843"/>
    </source>
</evidence>
<dbReference type="HAMAP" id="MF_00602">
    <property type="entry name" value="Prot_Arg_kinase"/>
    <property type="match status" value="1"/>
</dbReference>
<comment type="function">
    <text evidence="6">Catalyzes the specific phosphorylation of arginine residues in a large number of proteins. Is part of the bacterial stress response system. Protein arginine phosphorylation has a physiologically important role and is involved in the regulation of many critical cellular processes, such as protein homeostasis, motility, competence, and stringent and stress responses, by regulating gene expression and protein activity.</text>
</comment>
<evidence type="ECO:0000259" key="9">
    <source>
        <dbReference type="PROSITE" id="PS51510"/>
    </source>
</evidence>
<keyword evidence="4 6" id="KW-0418">Kinase</keyword>
<dbReference type="NCBIfam" id="NF002195">
    <property type="entry name" value="PRK01059.1-5"/>
    <property type="match status" value="1"/>
</dbReference>
<dbReference type="SUPFAM" id="SSF55931">
    <property type="entry name" value="Glutamine synthetase/guanido kinase"/>
    <property type="match status" value="1"/>
</dbReference>
<dbReference type="GO" id="GO:1990424">
    <property type="term" value="F:protein arginine kinase activity"/>
    <property type="evidence" value="ECO:0007669"/>
    <property type="project" value="UniProtKB-EC"/>
</dbReference>
<dbReference type="PANTHER" id="PTHR11547:SF38">
    <property type="entry name" value="ARGININE KINASE 1-RELATED"/>
    <property type="match status" value="1"/>
</dbReference>
<dbReference type="InterPro" id="IPR022415">
    <property type="entry name" value="ATP-guanido_PTrfase_AS"/>
</dbReference>
<dbReference type="InterPro" id="IPR014746">
    <property type="entry name" value="Gln_synth/guanido_kin_cat_dom"/>
</dbReference>